<feature type="active site" description="Proton acceptor" evidence="3">
    <location>
        <position position="65"/>
    </location>
</feature>
<dbReference type="GO" id="GO:0019316">
    <property type="term" value="P:D-allose catabolic process"/>
    <property type="evidence" value="ECO:0007669"/>
    <property type="project" value="TreeGrafter"/>
</dbReference>
<dbReference type="EC" id="5.3.1.6" evidence="5"/>
<feature type="active site" description="Proton donor" evidence="3">
    <location>
        <position position="98"/>
    </location>
</feature>
<dbReference type="EMBL" id="ACLR01000118">
    <property type="protein sequence ID" value="EEK17141.1"/>
    <property type="molecule type" value="Genomic_DNA"/>
</dbReference>
<sequence>MKLGVCSDHAGYQLKEQVKEWLAAMQIECVDYGTHSEERCDYPDYAHQLAFAIQMGTVDRGIAICGTGNGMAMTLNKYNVIRAGLAWNEDIAKLIRAHNDANVLVMPARFIETAEAERCLHAFLDTPFEGGRHKERIDKMVLPTC</sequence>
<reference evidence="5 6" key="1">
    <citation type="submission" date="2009-04" db="EMBL/GenBank/DDBJ databases">
        <authorList>
            <person name="Sebastian Y."/>
            <person name="Madupu R."/>
            <person name="Durkin A.S."/>
            <person name="Torralba M."/>
            <person name="Methe B."/>
            <person name="Sutton G.G."/>
            <person name="Strausberg R.L."/>
            <person name="Nelson K.E."/>
        </authorList>
    </citation>
    <scope>NUCLEOTIDE SEQUENCE [LARGE SCALE GENOMIC DNA]</scope>
    <source>
        <strain evidence="5 6">60-3</strain>
    </source>
</reference>
<dbReference type="InterPro" id="IPR036569">
    <property type="entry name" value="RpiB_LacA_LacB_sf"/>
</dbReference>
<dbReference type="InterPro" id="IPR003500">
    <property type="entry name" value="RpiB_LacA_LacB"/>
</dbReference>
<evidence type="ECO:0000256" key="1">
    <source>
        <dbReference type="ARBA" id="ARBA00008754"/>
    </source>
</evidence>
<evidence type="ECO:0000256" key="3">
    <source>
        <dbReference type="PIRSR" id="PIRSR005384-1"/>
    </source>
</evidence>
<dbReference type="OrthoDB" id="1778624at2"/>
<evidence type="ECO:0000256" key="4">
    <source>
        <dbReference type="PIRSR" id="PIRSR005384-2"/>
    </source>
</evidence>
<dbReference type="NCBIfam" id="TIGR00689">
    <property type="entry name" value="rpiB_lacA_lacB"/>
    <property type="match status" value="1"/>
</dbReference>
<keyword evidence="6" id="KW-1185">Reference proteome</keyword>
<organism evidence="5 6">
    <name type="scientific">Porphyromonas uenonis 60-3</name>
    <dbReference type="NCBI Taxonomy" id="596327"/>
    <lineage>
        <taxon>Bacteria</taxon>
        <taxon>Pseudomonadati</taxon>
        <taxon>Bacteroidota</taxon>
        <taxon>Bacteroidia</taxon>
        <taxon>Bacteroidales</taxon>
        <taxon>Porphyromonadaceae</taxon>
        <taxon>Porphyromonas</taxon>
    </lineage>
</organism>
<dbReference type="SUPFAM" id="SSF89623">
    <property type="entry name" value="Ribose/Galactose isomerase RpiB/AlsB"/>
    <property type="match status" value="1"/>
</dbReference>
<feature type="binding site" evidence="4">
    <location>
        <position position="109"/>
    </location>
    <ligand>
        <name>D-ribulose 5-phosphate</name>
        <dbReference type="ChEBI" id="CHEBI:58121"/>
    </ligand>
</feature>
<dbReference type="AlphaFoldDB" id="C2MB36"/>
<name>C2MB36_9PORP</name>
<feature type="binding site" evidence="4">
    <location>
        <begin position="66"/>
        <end position="70"/>
    </location>
    <ligand>
        <name>D-ribulose 5-phosphate</name>
        <dbReference type="ChEBI" id="CHEBI:58121"/>
    </ligand>
</feature>
<dbReference type="GO" id="GO:0009052">
    <property type="term" value="P:pentose-phosphate shunt, non-oxidative branch"/>
    <property type="evidence" value="ECO:0007669"/>
    <property type="project" value="TreeGrafter"/>
</dbReference>
<proteinExistence type="inferred from homology"/>
<feature type="binding site" evidence="4">
    <location>
        <position position="132"/>
    </location>
    <ligand>
        <name>D-ribulose 5-phosphate</name>
        <dbReference type="ChEBI" id="CHEBI:58121"/>
    </ligand>
</feature>
<evidence type="ECO:0000256" key="2">
    <source>
        <dbReference type="ARBA" id="ARBA00023235"/>
    </source>
</evidence>
<dbReference type="PANTHER" id="PTHR30345">
    <property type="entry name" value="RIBOSE-5-PHOSPHATE ISOMERASE B"/>
    <property type="match status" value="1"/>
</dbReference>
<dbReference type="PANTHER" id="PTHR30345:SF0">
    <property type="entry name" value="DNA DAMAGE-REPAIR_TOLERATION PROTEIN DRT102"/>
    <property type="match status" value="1"/>
</dbReference>
<evidence type="ECO:0000313" key="6">
    <source>
        <dbReference type="Proteomes" id="UP000003303"/>
    </source>
</evidence>
<accession>C2MB36</accession>
<comment type="similarity">
    <text evidence="1">Belongs to the LacAB/RpiB family.</text>
</comment>
<dbReference type="Gene3D" id="3.40.1400.10">
    <property type="entry name" value="Sugar-phosphate isomerase, RpiB/LacA/LacB"/>
    <property type="match status" value="1"/>
</dbReference>
<dbReference type="Pfam" id="PF02502">
    <property type="entry name" value="LacAB_rpiB"/>
    <property type="match status" value="1"/>
</dbReference>
<dbReference type="NCBIfam" id="TIGR01120">
    <property type="entry name" value="rpiB"/>
    <property type="match status" value="1"/>
</dbReference>
<gene>
    <name evidence="5" type="primary">rpiB</name>
    <name evidence="5" type="ORF">PORUE0001_1049</name>
</gene>
<keyword evidence="2 5" id="KW-0413">Isomerase</keyword>
<dbReference type="NCBIfam" id="NF004051">
    <property type="entry name" value="PRK05571.1"/>
    <property type="match status" value="1"/>
</dbReference>
<dbReference type="RefSeq" id="WP_007365111.1">
    <property type="nucleotide sequence ID" value="NZ_ACLR01000118.1"/>
</dbReference>
<dbReference type="Proteomes" id="UP000003303">
    <property type="component" value="Unassembled WGS sequence"/>
</dbReference>
<dbReference type="eggNOG" id="COG0698">
    <property type="taxonomic scope" value="Bacteria"/>
</dbReference>
<evidence type="ECO:0000313" key="5">
    <source>
        <dbReference type="EMBL" id="EEK17141.1"/>
    </source>
</evidence>
<feature type="binding site" evidence="4">
    <location>
        <begin position="8"/>
        <end position="9"/>
    </location>
    <ligand>
        <name>D-ribulose 5-phosphate</name>
        <dbReference type="ChEBI" id="CHEBI:58121"/>
    </ligand>
</feature>
<dbReference type="GO" id="GO:0004751">
    <property type="term" value="F:ribose-5-phosphate isomerase activity"/>
    <property type="evidence" value="ECO:0007669"/>
    <property type="project" value="UniProtKB-EC"/>
</dbReference>
<comment type="caution">
    <text evidence="5">The sequence shown here is derived from an EMBL/GenBank/DDBJ whole genome shotgun (WGS) entry which is preliminary data.</text>
</comment>
<protein>
    <submittedName>
        <fullName evidence="5">Ribose-5-phosphate isomerase B</fullName>
        <ecNumber evidence="5">5.3.1.6</ecNumber>
    </submittedName>
</protein>
<dbReference type="STRING" id="596327.PORUE0001_1049"/>
<dbReference type="InterPro" id="IPR004785">
    <property type="entry name" value="RpiB"/>
</dbReference>
<feature type="binding site" evidence="4">
    <location>
        <position position="99"/>
    </location>
    <ligand>
        <name>D-ribulose 5-phosphate</name>
        <dbReference type="ChEBI" id="CHEBI:58121"/>
    </ligand>
</feature>
<feature type="binding site" evidence="4">
    <location>
        <position position="136"/>
    </location>
    <ligand>
        <name>D-ribulose 5-phosphate</name>
        <dbReference type="ChEBI" id="CHEBI:58121"/>
    </ligand>
</feature>
<dbReference type="PIRSF" id="PIRSF005384">
    <property type="entry name" value="RpiB_LacA_B"/>
    <property type="match status" value="1"/>
</dbReference>